<protein>
    <submittedName>
        <fullName evidence="4">SPFH domain-containing protein</fullName>
    </submittedName>
</protein>
<dbReference type="Pfam" id="PF01145">
    <property type="entry name" value="Band_7"/>
    <property type="match status" value="1"/>
</dbReference>
<keyword evidence="5" id="KW-1185">Reference proteome</keyword>
<reference evidence="5" key="1">
    <citation type="journal article" date="2019" name="Int. J. Syst. Evol. Microbiol.">
        <title>The Global Catalogue of Microorganisms (GCM) 10K type strain sequencing project: providing services to taxonomists for standard genome sequencing and annotation.</title>
        <authorList>
            <consortium name="The Broad Institute Genomics Platform"/>
            <consortium name="The Broad Institute Genome Sequencing Center for Infectious Disease"/>
            <person name="Wu L."/>
            <person name="Ma J."/>
        </authorList>
    </citation>
    <scope>NUCLEOTIDE SEQUENCE [LARGE SCALE GENOMIC DNA]</scope>
    <source>
        <strain evidence="5">JCM 17808</strain>
    </source>
</reference>
<evidence type="ECO:0000256" key="2">
    <source>
        <dbReference type="SAM" id="Phobius"/>
    </source>
</evidence>
<sequence>MDAVIGIGIAVVVIIVILIVLAALLFGGLRSSIFFTVRTQENVIVERFGKFKKVARPGLNTKVPFVETTTRPISLRVQQLEVNIETKTKDNVFVTIPVAVQYVVSEQSVVDAYYRLANPEEQIRSYVFDTVRSSLSTLTLDSAFESKDDIASSVEQRLSESMARYGFRIINTLVTDISPDQRVRDSMNSINAAQRDRVAAQALAEADKIKRVTQAEAEAESKRLQGEGVAAQRKAIAIGIAEQYEMLKQAGIERTAEQLLLMTQYFDTMQDVARNGRSNVLFLPSNPGTIGDMTTEIRNSLLAAQEVDHARVGAEEDEVDEERQAAAKQRMLEEQQRRQRELQQAREAQQRAQSQQGQQGLGRFGGQQGGQQGGPAIPPRPPWQNPNQ</sequence>
<dbReference type="InterPro" id="IPR001107">
    <property type="entry name" value="Band_7"/>
</dbReference>
<dbReference type="EMBL" id="BAABGL010000002">
    <property type="protein sequence ID" value="GAA4384676.1"/>
    <property type="molecule type" value="Genomic_DNA"/>
</dbReference>
<feature type="compositionally biased region" description="Low complexity" evidence="1">
    <location>
        <begin position="345"/>
        <end position="358"/>
    </location>
</feature>
<evidence type="ECO:0000259" key="3">
    <source>
        <dbReference type="SMART" id="SM00244"/>
    </source>
</evidence>
<feature type="compositionally biased region" description="Pro residues" evidence="1">
    <location>
        <begin position="376"/>
        <end position="388"/>
    </location>
</feature>
<dbReference type="PANTHER" id="PTHR43327:SF31">
    <property type="entry name" value="HYPERSENSITIVE-INDUCED RESPONSE PROTEIN 2"/>
    <property type="match status" value="1"/>
</dbReference>
<organism evidence="4 5">
    <name type="scientific">Brevibacterium pityocampae</name>
    <dbReference type="NCBI Taxonomy" id="506594"/>
    <lineage>
        <taxon>Bacteria</taxon>
        <taxon>Bacillati</taxon>
        <taxon>Actinomycetota</taxon>
        <taxon>Actinomycetes</taxon>
        <taxon>Micrococcales</taxon>
        <taxon>Brevibacteriaceae</taxon>
        <taxon>Brevibacterium</taxon>
    </lineage>
</organism>
<feature type="region of interest" description="Disordered" evidence="1">
    <location>
        <begin position="312"/>
        <end position="388"/>
    </location>
</feature>
<gene>
    <name evidence="4" type="ORF">GCM10023167_05730</name>
</gene>
<feature type="domain" description="Band 7" evidence="3">
    <location>
        <begin position="32"/>
        <end position="191"/>
    </location>
</feature>
<dbReference type="Proteomes" id="UP001500642">
    <property type="component" value="Unassembled WGS sequence"/>
</dbReference>
<proteinExistence type="predicted"/>
<dbReference type="InterPro" id="IPR036013">
    <property type="entry name" value="Band_7/SPFH_dom_sf"/>
</dbReference>
<dbReference type="CDD" id="cd03407">
    <property type="entry name" value="SPFH_like_u4"/>
    <property type="match status" value="1"/>
</dbReference>
<dbReference type="InterPro" id="IPR050710">
    <property type="entry name" value="Band7/mec-2_domain"/>
</dbReference>
<feature type="transmembrane region" description="Helical" evidence="2">
    <location>
        <begin position="6"/>
        <end position="29"/>
    </location>
</feature>
<feature type="compositionally biased region" description="Gly residues" evidence="1">
    <location>
        <begin position="359"/>
        <end position="373"/>
    </location>
</feature>
<evidence type="ECO:0000313" key="4">
    <source>
        <dbReference type="EMBL" id="GAA4384676.1"/>
    </source>
</evidence>
<name>A0ABP8J416_9MICO</name>
<dbReference type="Gene3D" id="3.30.479.30">
    <property type="entry name" value="Band 7 domain"/>
    <property type="match status" value="1"/>
</dbReference>
<feature type="compositionally biased region" description="Basic and acidic residues" evidence="1">
    <location>
        <begin position="322"/>
        <end position="344"/>
    </location>
</feature>
<keyword evidence="2" id="KW-0812">Transmembrane</keyword>
<keyword evidence="2" id="KW-1133">Transmembrane helix</keyword>
<comment type="caution">
    <text evidence="4">The sequence shown here is derived from an EMBL/GenBank/DDBJ whole genome shotgun (WGS) entry which is preliminary data.</text>
</comment>
<evidence type="ECO:0000313" key="5">
    <source>
        <dbReference type="Proteomes" id="UP001500642"/>
    </source>
</evidence>
<dbReference type="SUPFAM" id="SSF117892">
    <property type="entry name" value="Band 7/SPFH domain"/>
    <property type="match status" value="1"/>
</dbReference>
<accession>A0ABP8J416</accession>
<evidence type="ECO:0000256" key="1">
    <source>
        <dbReference type="SAM" id="MobiDB-lite"/>
    </source>
</evidence>
<dbReference type="PANTHER" id="PTHR43327">
    <property type="entry name" value="STOMATIN-LIKE PROTEIN 2, MITOCHONDRIAL"/>
    <property type="match status" value="1"/>
</dbReference>
<dbReference type="RefSeq" id="WP_247423347.1">
    <property type="nucleotide sequence ID" value="NZ_BAABGL010000002.1"/>
</dbReference>
<keyword evidence="2" id="KW-0472">Membrane</keyword>
<dbReference type="SMART" id="SM00244">
    <property type="entry name" value="PHB"/>
    <property type="match status" value="1"/>
</dbReference>